<dbReference type="PANTHER" id="PTHR13678">
    <property type="entry name" value="VACUOLAR PROTEIN SORTING-ASSOCIATED PROTEIN 37"/>
    <property type="match status" value="1"/>
</dbReference>
<protein>
    <recommendedName>
        <fullName evidence="9">VPS37 C-terminal domain-containing protein</fullName>
    </recommendedName>
</protein>
<dbReference type="GO" id="GO:0006612">
    <property type="term" value="P:protein targeting to membrane"/>
    <property type="evidence" value="ECO:0007669"/>
    <property type="project" value="TreeGrafter"/>
</dbReference>
<dbReference type="VEuPathDB" id="CryptoDB:Cvel_27504"/>
<dbReference type="GO" id="GO:0043162">
    <property type="term" value="P:ubiquitin-dependent protein catabolic process via the multivesicular body sorting pathway"/>
    <property type="evidence" value="ECO:0007669"/>
    <property type="project" value="TreeGrafter"/>
</dbReference>
<gene>
    <name evidence="10" type="ORF">Cvel_27504</name>
</gene>
<feature type="domain" description="VPS37 C-terminal" evidence="9">
    <location>
        <begin position="111"/>
        <end position="196"/>
    </location>
</feature>
<comment type="similarity">
    <text evidence="2">Belongs to the VPS37 family.</text>
</comment>
<proteinExistence type="inferred from homology"/>
<evidence type="ECO:0000256" key="8">
    <source>
        <dbReference type="SAM" id="MobiDB-lite"/>
    </source>
</evidence>
<accession>A0A0G4HH09</accession>
<dbReference type="GO" id="GO:0006623">
    <property type="term" value="P:protein targeting to vacuole"/>
    <property type="evidence" value="ECO:0007669"/>
    <property type="project" value="TreeGrafter"/>
</dbReference>
<dbReference type="PROSITE" id="PS51314">
    <property type="entry name" value="VPS37_C"/>
    <property type="match status" value="1"/>
</dbReference>
<dbReference type="PANTHER" id="PTHR13678:SF2">
    <property type="entry name" value="VACUOLAR PROTEIN SORTING-ASSOCIATED PROTEIN 37A"/>
    <property type="match status" value="1"/>
</dbReference>
<keyword evidence="3 6" id="KW-0813">Transport</keyword>
<dbReference type="Pfam" id="PF07200">
    <property type="entry name" value="Mod_r"/>
    <property type="match status" value="1"/>
</dbReference>
<keyword evidence="7" id="KW-0175">Coiled coil</keyword>
<evidence type="ECO:0000256" key="3">
    <source>
        <dbReference type="ARBA" id="ARBA00022448"/>
    </source>
</evidence>
<feature type="coiled-coil region" evidence="7">
    <location>
        <begin position="72"/>
        <end position="99"/>
    </location>
</feature>
<dbReference type="AlphaFoldDB" id="A0A0G4HH09"/>
<name>A0A0G4HH09_9ALVE</name>
<keyword evidence="4" id="KW-0967">Endosome</keyword>
<dbReference type="GO" id="GO:0000813">
    <property type="term" value="C:ESCRT I complex"/>
    <property type="evidence" value="ECO:0007669"/>
    <property type="project" value="TreeGrafter"/>
</dbReference>
<feature type="region of interest" description="Disordered" evidence="8">
    <location>
        <begin position="1"/>
        <end position="36"/>
    </location>
</feature>
<evidence type="ECO:0000256" key="1">
    <source>
        <dbReference type="ARBA" id="ARBA00004177"/>
    </source>
</evidence>
<sequence>MFRAAPPSYDDQSPSTGKSRKERERASVPPCPDLSFIDKMSQDELEFYESNPEAVDDMILETAEAQSILTMSRDLLQKNEELATKILSKEEEAEAVQKKAHEKWAEMSLERDKLAGLLREQDELISRFDKTRIAEALAKEASELETGGDAMKRSFASLVGGGVKNATDIETFKRDFLQKRKEFHAVEARKEKLERV</sequence>
<evidence type="ECO:0000313" key="10">
    <source>
        <dbReference type="EMBL" id="CEM43399.1"/>
    </source>
</evidence>
<evidence type="ECO:0000259" key="9">
    <source>
        <dbReference type="PROSITE" id="PS51314"/>
    </source>
</evidence>
<evidence type="ECO:0000256" key="7">
    <source>
        <dbReference type="SAM" id="Coils"/>
    </source>
</evidence>
<dbReference type="EMBL" id="CDMZ01002674">
    <property type="protein sequence ID" value="CEM43399.1"/>
    <property type="molecule type" value="Genomic_DNA"/>
</dbReference>
<evidence type="ECO:0000256" key="2">
    <source>
        <dbReference type="ARBA" id="ARBA00007617"/>
    </source>
</evidence>
<keyword evidence="5 6" id="KW-0653">Protein transport</keyword>
<evidence type="ECO:0000256" key="6">
    <source>
        <dbReference type="PROSITE-ProRule" id="PRU00646"/>
    </source>
</evidence>
<evidence type="ECO:0000256" key="5">
    <source>
        <dbReference type="ARBA" id="ARBA00022927"/>
    </source>
</evidence>
<comment type="subcellular location">
    <subcellularLocation>
        <location evidence="1">Endosome</location>
    </subcellularLocation>
</comment>
<evidence type="ECO:0000256" key="4">
    <source>
        <dbReference type="ARBA" id="ARBA00022753"/>
    </source>
</evidence>
<organism evidence="10">
    <name type="scientific">Chromera velia CCMP2878</name>
    <dbReference type="NCBI Taxonomy" id="1169474"/>
    <lineage>
        <taxon>Eukaryota</taxon>
        <taxon>Sar</taxon>
        <taxon>Alveolata</taxon>
        <taxon>Colpodellida</taxon>
        <taxon>Chromeraceae</taxon>
        <taxon>Chromera</taxon>
    </lineage>
</organism>
<dbReference type="InterPro" id="IPR009851">
    <property type="entry name" value="Mod_r"/>
</dbReference>
<reference evidence="10" key="1">
    <citation type="submission" date="2014-11" db="EMBL/GenBank/DDBJ databases">
        <authorList>
            <person name="Otto D Thomas"/>
            <person name="Naeem Raeece"/>
        </authorList>
    </citation>
    <scope>NUCLEOTIDE SEQUENCE</scope>
</reference>